<dbReference type="Pfam" id="PF13812">
    <property type="entry name" value="PPR_3"/>
    <property type="match status" value="1"/>
</dbReference>
<dbReference type="PANTHER" id="PTHR47936">
    <property type="entry name" value="PPR_LONG DOMAIN-CONTAINING PROTEIN"/>
    <property type="match status" value="1"/>
</dbReference>
<reference evidence="3 4" key="1">
    <citation type="submission" date="2024-02" db="EMBL/GenBank/DDBJ databases">
        <authorList>
            <person name="Chen Y."/>
            <person name="Shah S."/>
            <person name="Dougan E. K."/>
            <person name="Thang M."/>
            <person name="Chan C."/>
        </authorList>
    </citation>
    <scope>NUCLEOTIDE SEQUENCE [LARGE SCALE GENOMIC DNA]</scope>
</reference>
<proteinExistence type="predicted"/>
<sequence>MAADPVWRCGGVCGGFPWVDADIEGELTVMPLMTMRGARWWVGAVPIEQASLRWNLAPAQRPVHHLLPVAQGRLAGRWRYEDDGDEDFVVEIQQAEGGDGAAYVVRFLFEGQATNAECCCTVSSGTSVRIEEREGETLNIYEGSMISEEGKASRWREALDLLPRDETSVDFWSFSAAIGACSGGSAWPISLALLKRVQQEVPAGELTPVYGGAVSSRAPWHVGLALLAQMETERVPANIIIYSALMSACNRAQQWQVSLQLFQAAERHHFSLDVMAFGAGITAAEKGQQWQSALVLLDQMKEEELLPNLITCNAAIAACGPASPFALELLRALGPRADAVSFESAVTACGRDQAWMTCLSLLEEMEDRGLRRSVIAFGGAIAGQEGHWPHALALLEQMSISKVVTNVIVYSALSSVCSSSSQWQMALQVFEEMQLSLVRGNVVAYSAAISACEKGQQWLKALDFLDEMLRCRVVPNVVTTSSLLASLAGRWELAMLLLMQLPSRACTDVAVYNAAASVCGQGLQWHLVLELLRGMDELQIDMDVITYSTAMGAMEEGLQWQKALQLLEFAVEAQLELDQMCLNAAVNACKKEGQWQQALAVLALQDFSNLEEKTLGALASAFERGNAWQMILQLLKDGTRHALGADGSIQQNDQKDPSIQAKTFSPQALALGGGFETTDVCGIDTCEDGYLLQTRKRVTNVSNSSNATIRPPNAQVQATYAGLNFALNQSKDFVARKIVAAPLIPGQTVSLGFGINLVIGDVLAKNLPTLNFSNAIWTEAGLEVDVEIHNLTAAGTLHVTAPESTGAIEVTAGGTFRLGLSTAVVNGSLSVGVMKLSALRVDLDKSVSIGCVEWTVWNSIPCGIISALHGQVPGWLVDSLIYWFQSTIEETLKGIVEYKLNENLRSIPQKFPMALRNRPPCLQVAFSLLGISHSTEVKSASLEALAENTCENGPKFPVPGLILPEIINTSMFSLSVSGSVPNSIIDVLHDSRALKHTVYPKDIPEDSMLGLNTNALSAAFYCPWLTTKYAFECPFWRPCGVSALIQSAGLPQVTMQEQLKIHIPLSVDFHLLEDQTTKAKNSTFLWRINLTADTVLAPSIAGTRCDQMLLAKLDSLSASWIDVTKTQDDSWVATALSINIFLPMLLNGPLLGQINSYLKEGVPLKALKVGSSTIALSTSTLIATVGRLTLATDVLLAEDC</sequence>
<accession>A0ABP0JA29</accession>
<name>A0ABP0JA29_9DINO</name>
<keyword evidence="1" id="KW-0677">Repeat</keyword>
<dbReference type="PROSITE" id="PS51375">
    <property type="entry name" value="PPR"/>
    <property type="match status" value="1"/>
</dbReference>
<dbReference type="Pfam" id="PF01535">
    <property type="entry name" value="PPR"/>
    <property type="match status" value="1"/>
</dbReference>
<dbReference type="InterPro" id="IPR017943">
    <property type="entry name" value="Bactericidal_perm-incr_a/b_dom"/>
</dbReference>
<dbReference type="EMBL" id="CAXAMM010006491">
    <property type="protein sequence ID" value="CAK9011245.1"/>
    <property type="molecule type" value="Genomic_DNA"/>
</dbReference>
<dbReference type="Pfam" id="PF13041">
    <property type="entry name" value="PPR_2"/>
    <property type="match status" value="1"/>
</dbReference>
<dbReference type="Gene3D" id="1.25.40.10">
    <property type="entry name" value="Tetratricopeptide repeat domain"/>
    <property type="match status" value="3"/>
</dbReference>
<dbReference type="Proteomes" id="UP001642464">
    <property type="component" value="Unassembled WGS sequence"/>
</dbReference>
<evidence type="ECO:0000256" key="1">
    <source>
        <dbReference type="ARBA" id="ARBA00022737"/>
    </source>
</evidence>
<protein>
    <submittedName>
        <fullName evidence="3">Chloroplastic</fullName>
    </submittedName>
</protein>
<evidence type="ECO:0000313" key="4">
    <source>
        <dbReference type="Proteomes" id="UP001642464"/>
    </source>
</evidence>
<dbReference type="InterPro" id="IPR002885">
    <property type="entry name" value="PPR_rpt"/>
</dbReference>
<comment type="caution">
    <text evidence="3">The sequence shown here is derived from an EMBL/GenBank/DDBJ whole genome shotgun (WGS) entry which is preliminary data.</text>
</comment>
<dbReference type="Gene3D" id="3.15.20.10">
    <property type="entry name" value="Bactericidal permeability-increasing protein, domain 2"/>
    <property type="match status" value="1"/>
</dbReference>
<feature type="repeat" description="PPR" evidence="2">
    <location>
        <begin position="441"/>
        <end position="475"/>
    </location>
</feature>
<organism evidence="3 4">
    <name type="scientific">Durusdinium trenchii</name>
    <dbReference type="NCBI Taxonomy" id="1381693"/>
    <lineage>
        <taxon>Eukaryota</taxon>
        <taxon>Sar</taxon>
        <taxon>Alveolata</taxon>
        <taxon>Dinophyceae</taxon>
        <taxon>Suessiales</taxon>
        <taxon>Symbiodiniaceae</taxon>
        <taxon>Durusdinium</taxon>
    </lineage>
</organism>
<dbReference type="InterPro" id="IPR011990">
    <property type="entry name" value="TPR-like_helical_dom_sf"/>
</dbReference>
<evidence type="ECO:0000313" key="3">
    <source>
        <dbReference type="EMBL" id="CAK9011245.1"/>
    </source>
</evidence>
<dbReference type="PANTHER" id="PTHR47936:SF1">
    <property type="entry name" value="PENTATRICOPEPTIDE REPEAT-CONTAINING PROTEIN GUN1, CHLOROPLASTIC"/>
    <property type="match status" value="1"/>
</dbReference>
<dbReference type="SUPFAM" id="SSF55394">
    <property type="entry name" value="Bactericidal permeability-increasing protein, BPI"/>
    <property type="match status" value="1"/>
</dbReference>
<evidence type="ECO:0000256" key="2">
    <source>
        <dbReference type="PROSITE-ProRule" id="PRU00708"/>
    </source>
</evidence>
<gene>
    <name evidence="3" type="ORF">SCF082_LOCUS11016</name>
</gene>
<keyword evidence="4" id="KW-1185">Reference proteome</keyword>
<dbReference type="NCBIfam" id="TIGR00756">
    <property type="entry name" value="PPR"/>
    <property type="match status" value="1"/>
</dbReference>